<evidence type="ECO:0000313" key="2">
    <source>
        <dbReference type="EMBL" id="MFD1131011.1"/>
    </source>
</evidence>
<evidence type="ECO:0000313" key="3">
    <source>
        <dbReference type="Proteomes" id="UP001597169"/>
    </source>
</evidence>
<keyword evidence="2" id="KW-0489">Methyltransferase</keyword>
<dbReference type="Proteomes" id="UP001597169">
    <property type="component" value="Unassembled WGS sequence"/>
</dbReference>
<dbReference type="SUPFAM" id="SSF53335">
    <property type="entry name" value="S-adenosyl-L-methionine-dependent methyltransferases"/>
    <property type="match status" value="1"/>
</dbReference>
<dbReference type="Pfam" id="PF13679">
    <property type="entry name" value="Methyltransf_32"/>
    <property type="match status" value="1"/>
</dbReference>
<evidence type="ECO:0000259" key="1">
    <source>
        <dbReference type="Pfam" id="PF13679"/>
    </source>
</evidence>
<keyword evidence="2" id="KW-0808">Transferase</keyword>
<dbReference type="PANTHER" id="PTHR13369:SF3">
    <property type="entry name" value="METHYLTRANSFERASE DOMAIN-CONTAINING PROTEIN"/>
    <property type="match status" value="1"/>
</dbReference>
<sequence length="399" mass="45672">MIESEMYLLDSLRKLIEDIFEEQGLITATLSQLRKKEGQTFTKVQVKPVLLKNQLHYQFAYHQNNKVTHDNLVPEEASDRMKQLFEETFRQGIICTPEADYQILISKKYKVSILTKTPSKQEADLSHNRKKRYVLEDGKPIPFLIELGIMSDEGKVHARKYDKFKQINRFLEMVEDVLPNLPQGRPITIVDFGCGKSYLTFALYHYLAVQQRRKIQVVGLDLKADVIEHCSQIGKNLGYNGLKFLVGDIAEYNELEQVDMVVTLHACDTATDAALEKAVRWGASVILSVPCCQHELFAQMEANVMNPLLSHGILKERFAALATDAIRAKLLDIMGYRTQLLEFIDMEHTPKNILIRAVRGHAGDTQQLWDEYTAYRDFLHVNPYLERVCADLLPEGAAK</sequence>
<dbReference type="InterPro" id="IPR025714">
    <property type="entry name" value="Methyltranfer_dom"/>
</dbReference>
<dbReference type="Gene3D" id="3.40.50.150">
    <property type="entry name" value="Vaccinia Virus protein VP39"/>
    <property type="match status" value="1"/>
</dbReference>
<name>A0ABW3Q2T9_9BACL</name>
<dbReference type="GO" id="GO:0032259">
    <property type="term" value="P:methylation"/>
    <property type="evidence" value="ECO:0007669"/>
    <property type="project" value="UniProtKB-KW"/>
</dbReference>
<comment type="caution">
    <text evidence="2">The sequence shown here is derived from an EMBL/GenBank/DDBJ whole genome shotgun (WGS) entry which is preliminary data.</text>
</comment>
<proteinExistence type="predicted"/>
<accession>A0ABW3Q2T9</accession>
<protein>
    <submittedName>
        <fullName evidence="2">Class I SAM-dependent methyltransferase</fullName>
    </submittedName>
</protein>
<organism evidence="2 3">
    <name type="scientific">Paenibacillus provencensis</name>
    <dbReference type="NCBI Taxonomy" id="441151"/>
    <lineage>
        <taxon>Bacteria</taxon>
        <taxon>Bacillati</taxon>
        <taxon>Bacillota</taxon>
        <taxon>Bacilli</taxon>
        <taxon>Bacillales</taxon>
        <taxon>Paenibacillaceae</taxon>
        <taxon>Paenibacillus</taxon>
    </lineage>
</organism>
<dbReference type="RefSeq" id="WP_251584617.1">
    <property type="nucleotide sequence ID" value="NZ_JBHTKX010000006.1"/>
</dbReference>
<keyword evidence="3" id="KW-1185">Reference proteome</keyword>
<feature type="domain" description="Methyltransferase" evidence="1">
    <location>
        <begin position="162"/>
        <end position="297"/>
    </location>
</feature>
<dbReference type="PANTHER" id="PTHR13369">
    <property type="match status" value="1"/>
</dbReference>
<dbReference type="EMBL" id="JBHTKX010000006">
    <property type="protein sequence ID" value="MFD1131011.1"/>
    <property type="molecule type" value="Genomic_DNA"/>
</dbReference>
<dbReference type="CDD" id="cd02440">
    <property type="entry name" value="AdoMet_MTases"/>
    <property type="match status" value="1"/>
</dbReference>
<reference evidence="3" key="1">
    <citation type="journal article" date="2019" name="Int. J. Syst. Evol. Microbiol.">
        <title>The Global Catalogue of Microorganisms (GCM) 10K type strain sequencing project: providing services to taxonomists for standard genome sequencing and annotation.</title>
        <authorList>
            <consortium name="The Broad Institute Genomics Platform"/>
            <consortium name="The Broad Institute Genome Sequencing Center for Infectious Disease"/>
            <person name="Wu L."/>
            <person name="Ma J."/>
        </authorList>
    </citation>
    <scope>NUCLEOTIDE SEQUENCE [LARGE SCALE GENOMIC DNA]</scope>
    <source>
        <strain evidence="3">CCUG 53519</strain>
    </source>
</reference>
<gene>
    <name evidence="2" type="ORF">ACFQ3J_23025</name>
</gene>
<dbReference type="GO" id="GO:0008168">
    <property type="term" value="F:methyltransferase activity"/>
    <property type="evidence" value="ECO:0007669"/>
    <property type="project" value="UniProtKB-KW"/>
</dbReference>
<dbReference type="InterPro" id="IPR029063">
    <property type="entry name" value="SAM-dependent_MTases_sf"/>
</dbReference>